<dbReference type="EMBL" id="CP029462">
    <property type="protein sequence ID" value="AXL21324.1"/>
    <property type="molecule type" value="Genomic_DNA"/>
</dbReference>
<keyword evidence="3" id="KW-1185">Reference proteome</keyword>
<proteinExistence type="predicted"/>
<evidence type="ECO:0000313" key="3">
    <source>
        <dbReference type="Proteomes" id="UP000254337"/>
    </source>
</evidence>
<accession>A0A346AZN1</accession>
<dbReference type="AlphaFoldDB" id="A0A346AZN1"/>
<dbReference type="RefSeq" id="WP_107196022.1">
    <property type="nucleotide sequence ID" value="NZ_CP029462.1"/>
</dbReference>
<dbReference type="OrthoDB" id="423960at2"/>
<reference evidence="2 3" key="1">
    <citation type="submission" date="2018-05" db="EMBL/GenBank/DDBJ databases">
        <title>Complete genome sequence of Megasphaera sp. AJH120T, isolated from the ceca of a chicken.</title>
        <authorList>
            <person name="Maki J."/>
            <person name="Looft T."/>
        </authorList>
    </citation>
    <scope>NUCLEOTIDE SEQUENCE [LARGE SCALE GENOMIC DNA]</scope>
    <source>
        <strain evidence="2 3">AJH120</strain>
    </source>
</reference>
<protein>
    <submittedName>
        <fullName evidence="2">Uncharacterized protein</fullName>
    </submittedName>
</protein>
<organism evidence="2 3">
    <name type="scientific">Megasphaera stantonii</name>
    <dbReference type="NCBI Taxonomy" id="2144175"/>
    <lineage>
        <taxon>Bacteria</taxon>
        <taxon>Bacillati</taxon>
        <taxon>Bacillota</taxon>
        <taxon>Negativicutes</taxon>
        <taxon>Veillonellales</taxon>
        <taxon>Veillonellaceae</taxon>
        <taxon>Megasphaera</taxon>
    </lineage>
</organism>
<evidence type="ECO:0000256" key="1">
    <source>
        <dbReference type="SAM" id="MobiDB-lite"/>
    </source>
</evidence>
<sequence length="188" mass="20550">MNIQKINELLEAQASTAKTHQTQPASSSANSETTFARQPASAVVDMTQQQLVSRLLQPDADYGLIQGCRKPSLFKSGAEKLAAHYQLRSEVSVLHRTEDIPNQFVSYEIKVTLYNQAGAVVSEGLGAANSKERKFSRGDFYSSINTVIKMARKRAFIDAVLTGTATSGIFTQDMEDIASPPTEIHRIG</sequence>
<gene>
    <name evidence="2" type="ORF">DKB62_06990</name>
</gene>
<dbReference type="Proteomes" id="UP000254337">
    <property type="component" value="Chromosome"/>
</dbReference>
<dbReference type="KEGG" id="meg:DKB62_06990"/>
<name>A0A346AZN1_9FIRM</name>
<feature type="compositionally biased region" description="Polar residues" evidence="1">
    <location>
        <begin position="15"/>
        <end position="36"/>
    </location>
</feature>
<feature type="region of interest" description="Disordered" evidence="1">
    <location>
        <begin position="15"/>
        <end position="40"/>
    </location>
</feature>
<evidence type="ECO:0000313" key="2">
    <source>
        <dbReference type="EMBL" id="AXL21324.1"/>
    </source>
</evidence>